<evidence type="ECO:0000256" key="1">
    <source>
        <dbReference type="PROSITE-ProRule" id="PRU00042"/>
    </source>
</evidence>
<sequence>MGPIPIQSVPPSPNPLYGNNQFTNGLFPSNPFPWALGGLGPGSPTGAPLPALPSLPISCCCIPPSAPSPSIGLDFPLGSVSHQPSGMTFAQLNDPSSLLNGFSNGNKLTDEVKPEMLVKELLAWSQAVSQLQQNQKMDETRQTASTNISTNHCNPKAHITDIHEGTATSPGDEFNHPDGLETLGDLSFVNSTSNPIRKYGSFEECSSAKCQSSGMREHYHCQSCEKIIVRREEMIRHAKWHRKREESLQYGFMRYSPGDNCTVSGCAHNGRQTHYHCLQPNCTKVYISTSDVQMHANFHRKDAVIIQEGFQRFRASENCAVLTCPFHQERTTHFHCRRPNCRFTFKNKADMEKHKLHHQKNDNFAKDGFRKFIKCETCGFPGCKYSGIINHIHCIRPGCDYVVHSSSQILSHKRKHDRRFSHLSSSQSNDPGQLSDLSNVTFDSTTHAGGCQNQPQFHHSPYDLSPSADFGEPLDMKFYPPSTSKPNEEPLTPGTSGENSPANSATREMLSSPLQEVTTRTPGVGDRILRQVICLFEKCLHIRGDQNPTFIHGDDRSRTNDCGLGVLFSLRNRATTVEETDENWKIEGEEGEEKDECSTDLDVLPILQLVGQYYVPSGNGDSTSERGGNNDVDDEDDDDDDDNGDDQSGPRNSERTTPLPSPLRRCTWPRCASAPLAPSITDELEEQHSIRDCGDVTMFCKYWPLHIWQAAVLRCGLTSCSHSASGCNISPDKDLHMHCRFWPVCTYTAQACDSDPMRPFDHLVSHDFRLANPVTALNRALIQADLDGAKSVQSLSPNTFQITASLSDVKVTSNTTSGQQPRRRGRPPKYTKYIRVPRPQIPDELCTDDCGTGGLTRDEFFADKSIHDQAHLRILGGVKLYLTNEKCPDTLCDYSIQRVEHYHCIRPRCYMASDSLDLMNVHRREFHNHVQIAPGFEHFDRSVDCRRPTCHSKRMSQHYHCTYTNCDYAFVRPSTMLQHARKHEEVARARRLGLNYTAKLQSYARCTTTTTTATKSGDKLSVRQAAIDQLSRPAEPNEKPPFLPLGLSPLVAAQLPTIFPQTTTHTIGGQTDRAACTTVQSGSAVNGSGSTQSYTQNTLPGFLPIWAAAMAAAAAVAKQTNGWSANTMDTQADSDERCALRDNMTAEVNDIAEGAGTGQDLRRHHHHRRQQQQQREEEQKQQVEDVHMDGV</sequence>
<keyword evidence="1" id="KW-0862">Zinc</keyword>
<accession>A0A4E0RY15</accession>
<dbReference type="AlphaFoldDB" id="A0A4E0RY15"/>
<feature type="region of interest" description="Disordered" evidence="2">
    <location>
        <begin position="615"/>
        <end position="666"/>
    </location>
</feature>
<dbReference type="PANTHER" id="PTHR12451">
    <property type="entry name" value="TRANSCRIPTION FACTOR CASTOR PROTEIN MING -RELATED"/>
    <property type="match status" value="1"/>
</dbReference>
<organism evidence="4 5">
    <name type="scientific">Fasciola hepatica</name>
    <name type="common">Liver fluke</name>
    <dbReference type="NCBI Taxonomy" id="6192"/>
    <lineage>
        <taxon>Eukaryota</taxon>
        <taxon>Metazoa</taxon>
        <taxon>Spiralia</taxon>
        <taxon>Lophotrochozoa</taxon>
        <taxon>Platyhelminthes</taxon>
        <taxon>Trematoda</taxon>
        <taxon>Digenea</taxon>
        <taxon>Plagiorchiida</taxon>
        <taxon>Echinostomata</taxon>
        <taxon>Echinostomatoidea</taxon>
        <taxon>Fasciolidae</taxon>
        <taxon>Fasciola</taxon>
    </lineage>
</organism>
<dbReference type="PANTHER" id="PTHR12451:SF0">
    <property type="entry name" value="ZINC FINGER PROTEIN CASTOR HOMOLOG 1"/>
    <property type="match status" value="1"/>
</dbReference>
<dbReference type="PROSITE" id="PS50157">
    <property type="entry name" value="ZINC_FINGER_C2H2_2"/>
    <property type="match status" value="2"/>
</dbReference>
<feature type="domain" description="C2H2-type" evidence="3">
    <location>
        <begin position="219"/>
        <end position="246"/>
    </location>
</feature>
<keyword evidence="1" id="KW-0479">Metal-binding</keyword>
<feature type="compositionally biased region" description="Basic and acidic residues" evidence="2">
    <location>
        <begin position="1174"/>
        <end position="1191"/>
    </location>
</feature>
<name>A0A4E0RY15_FASHE</name>
<dbReference type="GO" id="GO:0045664">
    <property type="term" value="P:regulation of neuron differentiation"/>
    <property type="evidence" value="ECO:0007669"/>
    <property type="project" value="TreeGrafter"/>
</dbReference>
<proteinExistence type="predicted"/>
<dbReference type="SMART" id="SM00355">
    <property type="entry name" value="ZnF_C2H2"/>
    <property type="match status" value="6"/>
</dbReference>
<dbReference type="InterPro" id="IPR040373">
    <property type="entry name" value="CASZ1"/>
</dbReference>
<gene>
    <name evidence="4" type="ORF">D915_005912</name>
</gene>
<keyword evidence="1" id="KW-0863">Zinc-finger</keyword>
<feature type="compositionally biased region" description="Polar residues" evidence="2">
    <location>
        <begin position="649"/>
        <end position="658"/>
    </location>
</feature>
<feature type="region of interest" description="Disordered" evidence="2">
    <location>
        <begin position="473"/>
        <end position="520"/>
    </location>
</feature>
<feature type="region of interest" description="Disordered" evidence="2">
    <location>
        <begin position="413"/>
        <end position="439"/>
    </location>
</feature>
<evidence type="ECO:0000259" key="3">
    <source>
        <dbReference type="PROSITE" id="PS50157"/>
    </source>
</evidence>
<reference evidence="4" key="1">
    <citation type="submission" date="2019-03" db="EMBL/GenBank/DDBJ databases">
        <title>Improved annotation for the trematode Fasciola hepatica.</title>
        <authorList>
            <person name="Choi Y.-J."/>
            <person name="Martin J."/>
            <person name="Mitreva M."/>
        </authorList>
    </citation>
    <scope>NUCLEOTIDE SEQUENCE [LARGE SCALE GENOMIC DNA]</scope>
</reference>
<dbReference type="EMBL" id="JXXN02002127">
    <property type="protein sequence ID" value="THD23472.1"/>
    <property type="molecule type" value="Genomic_DNA"/>
</dbReference>
<dbReference type="GO" id="GO:0000981">
    <property type="term" value="F:DNA-binding transcription factor activity, RNA polymerase II-specific"/>
    <property type="evidence" value="ECO:0007669"/>
    <property type="project" value="TreeGrafter"/>
</dbReference>
<protein>
    <submittedName>
        <fullName evidence="4">Transcription factor castor</fullName>
    </submittedName>
</protein>
<dbReference type="InterPro" id="IPR013087">
    <property type="entry name" value="Znf_C2H2_type"/>
</dbReference>
<evidence type="ECO:0000256" key="2">
    <source>
        <dbReference type="SAM" id="MobiDB-lite"/>
    </source>
</evidence>
<evidence type="ECO:0000313" key="4">
    <source>
        <dbReference type="EMBL" id="THD23472.1"/>
    </source>
</evidence>
<dbReference type="GO" id="GO:0045944">
    <property type="term" value="P:positive regulation of transcription by RNA polymerase II"/>
    <property type="evidence" value="ECO:0007669"/>
    <property type="project" value="TreeGrafter"/>
</dbReference>
<comment type="caution">
    <text evidence="4">The sequence shown here is derived from an EMBL/GenBank/DDBJ whole genome shotgun (WGS) entry which is preliminary data.</text>
</comment>
<keyword evidence="5" id="KW-1185">Reference proteome</keyword>
<dbReference type="PROSITE" id="PS00028">
    <property type="entry name" value="ZINC_FINGER_C2H2_1"/>
    <property type="match status" value="4"/>
</dbReference>
<evidence type="ECO:0000313" key="5">
    <source>
        <dbReference type="Proteomes" id="UP000230066"/>
    </source>
</evidence>
<feature type="compositionally biased region" description="Polar residues" evidence="2">
    <location>
        <begin position="422"/>
        <end position="439"/>
    </location>
</feature>
<dbReference type="GO" id="GO:0008270">
    <property type="term" value="F:zinc ion binding"/>
    <property type="evidence" value="ECO:0007669"/>
    <property type="project" value="UniProtKB-KW"/>
</dbReference>
<feature type="compositionally biased region" description="Polar residues" evidence="2">
    <location>
        <begin position="493"/>
        <end position="506"/>
    </location>
</feature>
<feature type="compositionally biased region" description="Acidic residues" evidence="2">
    <location>
        <begin position="631"/>
        <end position="645"/>
    </location>
</feature>
<feature type="region of interest" description="Disordered" evidence="2">
    <location>
        <begin position="1151"/>
        <end position="1191"/>
    </location>
</feature>
<feature type="domain" description="C2H2-type" evidence="3">
    <location>
        <begin position="959"/>
        <end position="983"/>
    </location>
</feature>
<dbReference type="GO" id="GO:0000977">
    <property type="term" value="F:RNA polymerase II transcription regulatory region sequence-specific DNA binding"/>
    <property type="evidence" value="ECO:0007669"/>
    <property type="project" value="TreeGrafter"/>
</dbReference>
<dbReference type="Proteomes" id="UP000230066">
    <property type="component" value="Unassembled WGS sequence"/>
</dbReference>
<dbReference type="GO" id="GO:0005634">
    <property type="term" value="C:nucleus"/>
    <property type="evidence" value="ECO:0007669"/>
    <property type="project" value="TreeGrafter"/>
</dbReference>
<feature type="region of interest" description="Disordered" evidence="2">
    <location>
        <begin position="811"/>
        <end position="830"/>
    </location>
</feature>